<dbReference type="Proteomes" id="UP001335648">
    <property type="component" value="Unassembled WGS sequence"/>
</dbReference>
<feature type="compositionally biased region" description="Basic and acidic residues" evidence="1">
    <location>
        <begin position="77"/>
        <end position="91"/>
    </location>
</feature>
<name>A0AAN8DUQ8_9TELE</name>
<protein>
    <submittedName>
        <fullName evidence="2">Uncharacterized protein</fullName>
    </submittedName>
</protein>
<dbReference type="AlphaFoldDB" id="A0AAN8DUQ8"/>
<reference evidence="2 3" key="1">
    <citation type="journal article" date="2023" name="Mol. Biol. Evol.">
        <title>Genomics of Secondarily Temperate Adaptation in the Only Non-Antarctic Icefish.</title>
        <authorList>
            <person name="Rivera-Colon A.G."/>
            <person name="Rayamajhi N."/>
            <person name="Minhas B.F."/>
            <person name="Madrigal G."/>
            <person name="Bilyk K.T."/>
            <person name="Yoon V."/>
            <person name="Hune M."/>
            <person name="Gregory S."/>
            <person name="Cheng C.H.C."/>
            <person name="Catchen J.M."/>
        </authorList>
    </citation>
    <scope>NUCLEOTIDE SEQUENCE [LARGE SCALE GENOMIC DNA]</scope>
    <source>
        <strain evidence="2">JC2023a</strain>
    </source>
</reference>
<feature type="compositionally biased region" description="Basic residues" evidence="1">
    <location>
        <begin position="1"/>
        <end position="20"/>
    </location>
</feature>
<evidence type="ECO:0000256" key="1">
    <source>
        <dbReference type="SAM" id="MobiDB-lite"/>
    </source>
</evidence>
<dbReference type="EMBL" id="JAULUE010000541">
    <property type="protein sequence ID" value="KAK5928694.1"/>
    <property type="molecule type" value="Genomic_DNA"/>
</dbReference>
<feature type="region of interest" description="Disordered" evidence="1">
    <location>
        <begin position="1"/>
        <end position="99"/>
    </location>
</feature>
<feature type="compositionally biased region" description="Low complexity" evidence="1">
    <location>
        <begin position="48"/>
        <end position="69"/>
    </location>
</feature>
<evidence type="ECO:0000313" key="2">
    <source>
        <dbReference type="EMBL" id="KAK5928694.1"/>
    </source>
</evidence>
<accession>A0AAN8DUQ8</accession>
<proteinExistence type="predicted"/>
<keyword evidence="3" id="KW-1185">Reference proteome</keyword>
<sequence length="144" mass="16480">MHCRAPGWKRRPFLRRRSPKQRSPEQRSPCLALPPSSWSWCPWKKTKSPFPATPSSSSSSSTSYTPKSTNYNRRRLQKEQAEAARRGEGRRLRAPSQNKCSSCGLRKIKETGLRLLVKASGERVGYCPVLAEHKSPEEWLESLR</sequence>
<organism evidence="2 3">
    <name type="scientific">Champsocephalus esox</name>
    <name type="common">pike icefish</name>
    <dbReference type="NCBI Taxonomy" id="159716"/>
    <lineage>
        <taxon>Eukaryota</taxon>
        <taxon>Metazoa</taxon>
        <taxon>Chordata</taxon>
        <taxon>Craniata</taxon>
        <taxon>Vertebrata</taxon>
        <taxon>Euteleostomi</taxon>
        <taxon>Actinopterygii</taxon>
        <taxon>Neopterygii</taxon>
        <taxon>Teleostei</taxon>
        <taxon>Neoteleostei</taxon>
        <taxon>Acanthomorphata</taxon>
        <taxon>Eupercaria</taxon>
        <taxon>Perciformes</taxon>
        <taxon>Notothenioidei</taxon>
        <taxon>Channichthyidae</taxon>
        <taxon>Champsocephalus</taxon>
    </lineage>
</organism>
<gene>
    <name evidence="2" type="ORF">CesoFtcFv8_000339</name>
</gene>
<evidence type="ECO:0000313" key="3">
    <source>
        <dbReference type="Proteomes" id="UP001335648"/>
    </source>
</evidence>
<comment type="caution">
    <text evidence="2">The sequence shown here is derived from an EMBL/GenBank/DDBJ whole genome shotgun (WGS) entry which is preliminary data.</text>
</comment>